<evidence type="ECO:0000256" key="1">
    <source>
        <dbReference type="SAM" id="Phobius"/>
    </source>
</evidence>
<keyword evidence="1" id="KW-0472">Membrane</keyword>
<dbReference type="EMBL" id="JACRSY010000034">
    <property type="protein sequence ID" value="MBC8581005.1"/>
    <property type="molecule type" value="Genomic_DNA"/>
</dbReference>
<feature type="transmembrane region" description="Helical" evidence="1">
    <location>
        <begin position="195"/>
        <end position="212"/>
    </location>
</feature>
<organism evidence="2 3">
    <name type="scientific">Zhenhengia yiwuensis</name>
    <dbReference type="NCBI Taxonomy" id="2763666"/>
    <lineage>
        <taxon>Bacteria</taxon>
        <taxon>Bacillati</taxon>
        <taxon>Bacillota</taxon>
        <taxon>Clostridia</taxon>
        <taxon>Lachnospirales</taxon>
        <taxon>Lachnospiraceae</taxon>
        <taxon>Zhenhengia</taxon>
    </lineage>
</organism>
<dbReference type="AlphaFoldDB" id="A0A926EL11"/>
<proteinExistence type="predicted"/>
<keyword evidence="1" id="KW-0812">Transmembrane</keyword>
<feature type="transmembrane region" description="Helical" evidence="1">
    <location>
        <begin position="249"/>
        <end position="269"/>
    </location>
</feature>
<comment type="caution">
    <text evidence="2">The sequence shown here is derived from an EMBL/GenBank/DDBJ whole genome shotgun (WGS) entry which is preliminary data.</text>
</comment>
<dbReference type="Proteomes" id="UP000655830">
    <property type="component" value="Unassembled WGS sequence"/>
</dbReference>
<feature type="transmembrane region" description="Helical" evidence="1">
    <location>
        <begin position="24"/>
        <end position="42"/>
    </location>
</feature>
<name>A0A926EL11_9FIRM</name>
<accession>A0A926EL11</accession>
<keyword evidence="3" id="KW-1185">Reference proteome</keyword>
<keyword evidence="1" id="KW-1133">Transmembrane helix</keyword>
<sequence>MQLDERILIIRDKVLQFYKIYEKIWIGMAKFLSMLLVMVAITRTIGYAPTLTRSYIIAALALVSTMLPAQYIMLEILGVSVIHLLHFNWIIGGVVLVIFISLYILFIRLYPKESLLIVLTMLAMKVELLCMLPIVAGLFGGLGAILAILIGIVGHFSFTSLEMMLQSLLKTEDLVVWIQENLNLYITQIFYNKELLAMLSICLIVFCVVYIIRKQVIDYAPYLAVVIGGVMNILGFILAELFLDISMNTFLLVFMTIISVVIALGIQFVSRPADYSRSESIRFEDEDNYYMVKVIPKMQVRKSVTKVQKVYIPPNRTEEINMEE</sequence>
<dbReference type="RefSeq" id="WP_249333700.1">
    <property type="nucleotide sequence ID" value="NZ_JACRSY010000034.1"/>
</dbReference>
<reference evidence="2" key="1">
    <citation type="submission" date="2020-08" db="EMBL/GenBank/DDBJ databases">
        <title>Genome public.</title>
        <authorList>
            <person name="Liu C."/>
            <person name="Sun Q."/>
        </authorList>
    </citation>
    <scope>NUCLEOTIDE SEQUENCE</scope>
    <source>
        <strain evidence="2">NSJ-12</strain>
    </source>
</reference>
<feature type="transmembrane region" description="Helical" evidence="1">
    <location>
        <begin position="128"/>
        <end position="158"/>
    </location>
</feature>
<protein>
    <submittedName>
        <fullName evidence="2">Uncharacterized protein</fullName>
    </submittedName>
</protein>
<gene>
    <name evidence="2" type="ORF">H8718_15930</name>
</gene>
<evidence type="ECO:0000313" key="3">
    <source>
        <dbReference type="Proteomes" id="UP000655830"/>
    </source>
</evidence>
<evidence type="ECO:0000313" key="2">
    <source>
        <dbReference type="EMBL" id="MBC8581005.1"/>
    </source>
</evidence>
<feature type="transmembrane region" description="Helical" evidence="1">
    <location>
        <begin position="54"/>
        <end position="74"/>
    </location>
</feature>
<feature type="transmembrane region" description="Helical" evidence="1">
    <location>
        <begin position="86"/>
        <end position="107"/>
    </location>
</feature>
<feature type="transmembrane region" description="Helical" evidence="1">
    <location>
        <begin position="219"/>
        <end position="243"/>
    </location>
</feature>